<protein>
    <submittedName>
        <fullName evidence="2">Uncharacterized protein</fullName>
    </submittedName>
</protein>
<organism evidence="2 3">
    <name type="scientific">Trueperella pyogenes</name>
    <dbReference type="NCBI Taxonomy" id="1661"/>
    <lineage>
        <taxon>Bacteria</taxon>
        <taxon>Bacillati</taxon>
        <taxon>Actinomycetota</taxon>
        <taxon>Actinomycetes</taxon>
        <taxon>Actinomycetales</taxon>
        <taxon>Actinomycetaceae</taxon>
        <taxon>Trueperella</taxon>
    </lineage>
</organism>
<accession>A0A3Q9GG13</accession>
<gene>
    <name evidence="2" type="ORF">EBQ10_06735</name>
</gene>
<feature type="compositionally biased region" description="Acidic residues" evidence="1">
    <location>
        <begin position="31"/>
        <end position="45"/>
    </location>
</feature>
<proteinExistence type="predicted"/>
<dbReference type="EMBL" id="CP033905">
    <property type="protein sequence ID" value="AZR07022.1"/>
    <property type="molecule type" value="Genomic_DNA"/>
</dbReference>
<evidence type="ECO:0000313" key="2">
    <source>
        <dbReference type="EMBL" id="AZR07022.1"/>
    </source>
</evidence>
<name>A0A3Q9GG13_9ACTO</name>
<sequence length="71" mass="7477">MTLAPETPGGSGDQGGESPEVEQIPSTTTEDSGDGVDVDDGEDNVEWTRNVHSALPRASGENLIVRVARNR</sequence>
<evidence type="ECO:0000256" key="1">
    <source>
        <dbReference type="SAM" id="MobiDB-lite"/>
    </source>
</evidence>
<dbReference type="AlphaFoldDB" id="A0A3Q9GG13"/>
<feature type="region of interest" description="Disordered" evidence="1">
    <location>
        <begin position="1"/>
        <end position="45"/>
    </location>
</feature>
<dbReference type="Proteomes" id="UP000275951">
    <property type="component" value="Chromosome"/>
</dbReference>
<reference evidence="2 3" key="1">
    <citation type="submission" date="2018-11" db="EMBL/GenBank/DDBJ databases">
        <title>Multidrug-resistant genes are associated with an 42-kb island TGI1 carrying a complex class 1 integron in a Trueperella pyogenes.</title>
        <authorList>
            <person name="Dong W."/>
        </authorList>
    </citation>
    <scope>NUCLEOTIDE SEQUENCE [LARGE SCALE GENOMIC DNA]</scope>
    <source>
        <strain evidence="2 3">TP4</strain>
    </source>
</reference>
<evidence type="ECO:0000313" key="3">
    <source>
        <dbReference type="Proteomes" id="UP000275951"/>
    </source>
</evidence>